<dbReference type="EMBL" id="CP024787">
    <property type="protein sequence ID" value="AUB43024.1"/>
    <property type="molecule type" value="Genomic_DNA"/>
</dbReference>
<accession>A0A2K8T5P9</accession>
<gene>
    <name evidence="1" type="ORF">COO91_09180</name>
</gene>
<reference evidence="1 2" key="1">
    <citation type="submission" date="2017-11" db="EMBL/GenBank/DDBJ databases">
        <title>Complete genome of a free-living desiccation-tolerant cyanobacterium and its photosynthetic adaptation to extreme terrestrial habitat.</title>
        <authorList>
            <person name="Shang J."/>
        </authorList>
    </citation>
    <scope>NUCLEOTIDE SEQUENCE [LARGE SCALE GENOMIC DNA]</scope>
    <source>
        <strain evidence="1 2">CCNUN1</strain>
        <plasmid evidence="2">pnfsy02</plasmid>
    </source>
</reference>
<name>A0A2K8T5P9_9NOSO</name>
<protein>
    <submittedName>
        <fullName evidence="1">Uncharacterized protein</fullName>
    </submittedName>
</protein>
<dbReference type="AlphaFoldDB" id="A0A2K8T5P9"/>
<dbReference type="KEGG" id="nfl:COO91_09180"/>
<dbReference type="RefSeq" id="WP_167407729.1">
    <property type="nucleotide sequence ID" value="NZ_CAWNNC010000003.1"/>
</dbReference>
<organism evidence="1 2">
    <name type="scientific">Nostoc flagelliforme CCNUN1</name>
    <dbReference type="NCBI Taxonomy" id="2038116"/>
    <lineage>
        <taxon>Bacteria</taxon>
        <taxon>Bacillati</taxon>
        <taxon>Cyanobacteriota</taxon>
        <taxon>Cyanophyceae</taxon>
        <taxon>Nostocales</taxon>
        <taxon>Nostocaceae</taxon>
        <taxon>Nostoc</taxon>
    </lineage>
</organism>
<dbReference type="Proteomes" id="UP000232003">
    <property type="component" value="Plasmid pNFSY02"/>
</dbReference>
<keyword evidence="2" id="KW-1185">Reference proteome</keyword>
<evidence type="ECO:0000313" key="2">
    <source>
        <dbReference type="Proteomes" id="UP000232003"/>
    </source>
</evidence>
<geneLocation type="plasmid" evidence="2">
    <name>pnfsy02</name>
</geneLocation>
<sequence length="56" mass="6436">MNLDEDSDLTQIDTAELKIQQGIQTQVRFGHYKSEKTRTSSFFPLTSDFVELGQKL</sequence>
<keyword evidence="1" id="KW-0614">Plasmid</keyword>
<evidence type="ECO:0000313" key="1">
    <source>
        <dbReference type="EMBL" id="AUB43024.1"/>
    </source>
</evidence>
<proteinExistence type="predicted"/>